<feature type="transmembrane region" description="Helical" evidence="7">
    <location>
        <begin position="88"/>
        <end position="109"/>
    </location>
</feature>
<feature type="domain" description="Major facilitator superfamily (MFS) profile" evidence="8">
    <location>
        <begin position="15"/>
        <end position="420"/>
    </location>
</feature>
<evidence type="ECO:0000256" key="4">
    <source>
        <dbReference type="ARBA" id="ARBA00022692"/>
    </source>
</evidence>
<feature type="transmembrane region" description="Helical" evidence="7">
    <location>
        <begin position="396"/>
        <end position="417"/>
    </location>
</feature>
<keyword evidence="10" id="KW-1185">Reference proteome</keyword>
<dbReference type="SUPFAM" id="SSF103473">
    <property type="entry name" value="MFS general substrate transporter"/>
    <property type="match status" value="1"/>
</dbReference>
<dbReference type="RefSeq" id="WP_344754480.1">
    <property type="nucleotide sequence ID" value="NZ_BAABBW010000003.1"/>
</dbReference>
<dbReference type="PANTHER" id="PTHR43045">
    <property type="entry name" value="SHIKIMATE TRANSPORTER"/>
    <property type="match status" value="1"/>
</dbReference>
<reference evidence="10" key="1">
    <citation type="journal article" date="2019" name="Int. J. Syst. Evol. Microbiol.">
        <title>The Global Catalogue of Microorganisms (GCM) 10K type strain sequencing project: providing services to taxonomists for standard genome sequencing and annotation.</title>
        <authorList>
            <consortium name="The Broad Institute Genomics Platform"/>
            <consortium name="The Broad Institute Genome Sequencing Center for Infectious Disease"/>
            <person name="Wu L."/>
            <person name="Ma J."/>
        </authorList>
    </citation>
    <scope>NUCLEOTIDE SEQUENCE [LARGE SCALE GENOMIC DNA]</scope>
    <source>
        <strain evidence="10">JCM 17591</strain>
    </source>
</reference>
<feature type="transmembrane region" description="Helical" evidence="7">
    <location>
        <begin position="27"/>
        <end position="46"/>
    </location>
</feature>
<feature type="transmembrane region" description="Helical" evidence="7">
    <location>
        <begin position="191"/>
        <end position="208"/>
    </location>
</feature>
<keyword evidence="3" id="KW-1003">Cell membrane</keyword>
<evidence type="ECO:0000313" key="10">
    <source>
        <dbReference type="Proteomes" id="UP001501079"/>
    </source>
</evidence>
<dbReference type="PROSITE" id="PS00217">
    <property type="entry name" value="SUGAR_TRANSPORT_2"/>
    <property type="match status" value="1"/>
</dbReference>
<evidence type="ECO:0000256" key="6">
    <source>
        <dbReference type="ARBA" id="ARBA00023136"/>
    </source>
</evidence>
<dbReference type="EMBL" id="BAABBW010000003">
    <property type="protein sequence ID" value="GAA4176220.1"/>
    <property type="molecule type" value="Genomic_DNA"/>
</dbReference>
<sequence>MSTSTVPPSGNAVRAANAAWVGSALEYYDFFIYGTSAALVFGKVFFSNSSGLTATLLAIATYGVGYLARPVGALFFGHFGDRLGRKQVLLWTVGGMGAATFLIGCLPGYAQIGAVAPALLVLLRLLQGFAAGGEQAGASSLTLEHAPANRRAFFTSFTLVGTQGGQILATAVFLPIAALPSESLLSWGWRIPFWLSAVVVVVALVIRSKTEETPVFQREAERGLIRRAPLGELFRGHWRAVVRVMFAALISTPSTVFTVYALSYGVNQVGLSSSALLWVGVLANVAALFSIPLWGRLSDRVGRKPVFIGGSIGIAFAMLGYLWSISTGNYVLIFVSGILMFGVVYTATSAVWPSFYNEMFPASVRLSGVAFGTQIGFAVSGFIPTIAAAVAGDSSLAWLIVSGIVALVCLINIAAVATGRETYRVPTESLGLTTPAVDRTAGLASPTS</sequence>
<feature type="transmembrane region" description="Helical" evidence="7">
    <location>
        <begin position="330"/>
        <end position="352"/>
    </location>
</feature>
<dbReference type="InterPro" id="IPR036259">
    <property type="entry name" value="MFS_trans_sf"/>
</dbReference>
<evidence type="ECO:0000259" key="8">
    <source>
        <dbReference type="PROSITE" id="PS50850"/>
    </source>
</evidence>
<organism evidence="9 10">
    <name type="scientific">Gryllotalpicola koreensis</name>
    <dbReference type="NCBI Taxonomy" id="993086"/>
    <lineage>
        <taxon>Bacteria</taxon>
        <taxon>Bacillati</taxon>
        <taxon>Actinomycetota</taxon>
        <taxon>Actinomycetes</taxon>
        <taxon>Micrococcales</taxon>
        <taxon>Microbacteriaceae</taxon>
        <taxon>Gryllotalpicola</taxon>
    </lineage>
</organism>
<feature type="transmembrane region" description="Helical" evidence="7">
    <location>
        <begin position="306"/>
        <end position="324"/>
    </location>
</feature>
<keyword evidence="2" id="KW-0813">Transport</keyword>
<keyword evidence="6 7" id="KW-0472">Membrane</keyword>
<feature type="transmembrane region" description="Helical" evidence="7">
    <location>
        <begin position="240"/>
        <end position="263"/>
    </location>
</feature>
<dbReference type="Gene3D" id="1.20.1250.20">
    <property type="entry name" value="MFS general substrate transporter like domains"/>
    <property type="match status" value="2"/>
</dbReference>
<evidence type="ECO:0000256" key="2">
    <source>
        <dbReference type="ARBA" id="ARBA00022448"/>
    </source>
</evidence>
<proteinExistence type="predicted"/>
<dbReference type="Proteomes" id="UP001501079">
    <property type="component" value="Unassembled WGS sequence"/>
</dbReference>
<keyword evidence="5 7" id="KW-1133">Transmembrane helix</keyword>
<gene>
    <name evidence="9" type="ORF">GCM10022287_23120</name>
</gene>
<evidence type="ECO:0000256" key="7">
    <source>
        <dbReference type="SAM" id="Phobius"/>
    </source>
</evidence>
<dbReference type="Pfam" id="PF07690">
    <property type="entry name" value="MFS_1"/>
    <property type="match status" value="1"/>
</dbReference>
<dbReference type="PROSITE" id="PS50850">
    <property type="entry name" value="MFS"/>
    <property type="match status" value="1"/>
</dbReference>
<evidence type="ECO:0000313" key="9">
    <source>
        <dbReference type="EMBL" id="GAA4176220.1"/>
    </source>
</evidence>
<comment type="caution">
    <text evidence="9">The sequence shown here is derived from an EMBL/GenBank/DDBJ whole genome shotgun (WGS) entry which is preliminary data.</text>
</comment>
<dbReference type="InterPro" id="IPR020846">
    <property type="entry name" value="MFS_dom"/>
</dbReference>
<evidence type="ECO:0000256" key="3">
    <source>
        <dbReference type="ARBA" id="ARBA00022475"/>
    </source>
</evidence>
<name>A0ABP8A2M9_9MICO</name>
<dbReference type="InterPro" id="IPR011701">
    <property type="entry name" value="MFS"/>
</dbReference>
<accession>A0ABP8A2M9</accession>
<feature type="transmembrane region" description="Helical" evidence="7">
    <location>
        <begin position="153"/>
        <end position="179"/>
    </location>
</feature>
<protein>
    <submittedName>
        <fullName evidence="9">MFS transporter</fullName>
    </submittedName>
</protein>
<evidence type="ECO:0000256" key="5">
    <source>
        <dbReference type="ARBA" id="ARBA00022989"/>
    </source>
</evidence>
<comment type="subcellular location">
    <subcellularLocation>
        <location evidence="1">Cell membrane</location>
        <topology evidence="1">Multi-pass membrane protein</topology>
    </subcellularLocation>
</comment>
<evidence type="ECO:0000256" key="1">
    <source>
        <dbReference type="ARBA" id="ARBA00004651"/>
    </source>
</evidence>
<feature type="transmembrane region" description="Helical" evidence="7">
    <location>
        <begin position="364"/>
        <end position="390"/>
    </location>
</feature>
<dbReference type="CDD" id="cd17369">
    <property type="entry name" value="MFS_ShiA_like"/>
    <property type="match status" value="1"/>
</dbReference>
<dbReference type="PANTHER" id="PTHR43045:SF1">
    <property type="entry name" value="SHIKIMATE TRANSPORTER"/>
    <property type="match status" value="1"/>
</dbReference>
<keyword evidence="4 7" id="KW-0812">Transmembrane</keyword>
<feature type="transmembrane region" description="Helical" evidence="7">
    <location>
        <begin position="275"/>
        <end position="294"/>
    </location>
</feature>
<dbReference type="InterPro" id="IPR005829">
    <property type="entry name" value="Sugar_transporter_CS"/>
</dbReference>
<feature type="transmembrane region" description="Helical" evidence="7">
    <location>
        <begin position="52"/>
        <end position="76"/>
    </location>
</feature>